<reference evidence="2 3" key="1">
    <citation type="submission" date="2017-08" db="EMBL/GenBank/DDBJ databases">
        <title>Draft genome sequence of filamentous cyanobacterium Calothrix elsteri CCALA 953.</title>
        <authorList>
            <person name="Gagunashvili A.N."/>
            <person name="Elster J."/>
            <person name="Andresson O.S."/>
        </authorList>
    </citation>
    <scope>NUCLEOTIDE SEQUENCE [LARGE SCALE GENOMIC DNA]</scope>
    <source>
        <strain evidence="2 3">CCALA 953</strain>
    </source>
</reference>
<gene>
    <name evidence="2" type="ORF">CK510_06905</name>
</gene>
<dbReference type="OrthoDB" id="5360192at2"/>
<dbReference type="Pfam" id="PF10990">
    <property type="entry name" value="DUF2809"/>
    <property type="match status" value="1"/>
</dbReference>
<keyword evidence="1" id="KW-0812">Transmembrane</keyword>
<feature type="transmembrane region" description="Helical" evidence="1">
    <location>
        <begin position="7"/>
        <end position="25"/>
    </location>
</feature>
<sequence length="126" mass="14696">MFGFNKKYFYFTLVLFLIEVCIAVFINDVFIRPFIGDVLVVILIYCFIRTFWNIDSFIVALSVFAFACIIEVLQYFNFVSKLGLQNNRILAVSLGSTFDWKDIIAYAIGIIIVLWLENRQARKLKV</sequence>
<comment type="caution">
    <text evidence="2">The sequence shown here is derived from an EMBL/GenBank/DDBJ whole genome shotgun (WGS) entry which is preliminary data.</text>
</comment>
<keyword evidence="1" id="KW-0472">Membrane</keyword>
<dbReference type="EMBL" id="NTFS01000050">
    <property type="protein sequence ID" value="PAX59467.1"/>
    <property type="molecule type" value="Genomic_DNA"/>
</dbReference>
<dbReference type="AlphaFoldDB" id="A0A2A2TM41"/>
<evidence type="ECO:0000256" key="1">
    <source>
        <dbReference type="SAM" id="Phobius"/>
    </source>
</evidence>
<feature type="transmembrane region" description="Helical" evidence="1">
    <location>
        <begin position="98"/>
        <end position="116"/>
    </location>
</feature>
<evidence type="ECO:0000313" key="2">
    <source>
        <dbReference type="EMBL" id="PAX59467.1"/>
    </source>
</evidence>
<keyword evidence="3" id="KW-1185">Reference proteome</keyword>
<proteinExistence type="predicted"/>
<feature type="transmembrane region" description="Helical" evidence="1">
    <location>
        <begin position="57"/>
        <end position="78"/>
    </location>
</feature>
<protein>
    <recommendedName>
        <fullName evidence="4">DUF2809 domain-containing protein</fullName>
    </recommendedName>
</protein>
<keyword evidence="1" id="KW-1133">Transmembrane helix</keyword>
<dbReference type="InterPro" id="IPR021257">
    <property type="entry name" value="DUF2809"/>
</dbReference>
<dbReference type="RefSeq" id="WP_095720997.1">
    <property type="nucleotide sequence ID" value="NZ_NTFS01000050.1"/>
</dbReference>
<accession>A0A2A2TM41</accession>
<feature type="transmembrane region" description="Helical" evidence="1">
    <location>
        <begin position="31"/>
        <end position="48"/>
    </location>
</feature>
<organism evidence="2 3">
    <name type="scientific">Brunnivagina elsteri CCALA 953</name>
    <dbReference type="NCBI Taxonomy" id="987040"/>
    <lineage>
        <taxon>Bacteria</taxon>
        <taxon>Bacillati</taxon>
        <taxon>Cyanobacteriota</taxon>
        <taxon>Cyanophyceae</taxon>
        <taxon>Nostocales</taxon>
        <taxon>Calotrichaceae</taxon>
        <taxon>Brunnivagina</taxon>
    </lineage>
</organism>
<evidence type="ECO:0000313" key="3">
    <source>
        <dbReference type="Proteomes" id="UP000218238"/>
    </source>
</evidence>
<name>A0A2A2TM41_9CYAN</name>
<evidence type="ECO:0008006" key="4">
    <source>
        <dbReference type="Google" id="ProtNLM"/>
    </source>
</evidence>
<dbReference type="Proteomes" id="UP000218238">
    <property type="component" value="Unassembled WGS sequence"/>
</dbReference>